<dbReference type="EMBL" id="LTBA01000027">
    <property type="protein sequence ID" value="KYH34067.1"/>
    <property type="molecule type" value="Genomic_DNA"/>
</dbReference>
<reference evidence="1 2" key="1">
    <citation type="submission" date="2016-02" db="EMBL/GenBank/DDBJ databases">
        <title>Genome sequence of Clostridium tepidiprofundi DSM 19306.</title>
        <authorList>
            <person name="Poehlein A."/>
            <person name="Daniel R."/>
        </authorList>
    </citation>
    <scope>NUCLEOTIDE SEQUENCE [LARGE SCALE GENOMIC DNA]</scope>
    <source>
        <strain evidence="1 2">DSM 19306</strain>
    </source>
</reference>
<organism evidence="1 2">
    <name type="scientific">Clostridium tepidiprofundi DSM 19306</name>
    <dbReference type="NCBI Taxonomy" id="1121338"/>
    <lineage>
        <taxon>Bacteria</taxon>
        <taxon>Bacillati</taxon>
        <taxon>Bacillota</taxon>
        <taxon>Clostridia</taxon>
        <taxon>Eubacteriales</taxon>
        <taxon>Clostridiaceae</taxon>
        <taxon>Clostridium</taxon>
    </lineage>
</organism>
<dbReference type="PATRIC" id="fig|1121338.3.peg.2095"/>
<gene>
    <name evidence="1" type="ORF">CLTEP_20130</name>
</gene>
<evidence type="ECO:0000313" key="2">
    <source>
        <dbReference type="Proteomes" id="UP000075531"/>
    </source>
</evidence>
<proteinExistence type="predicted"/>
<evidence type="ECO:0000313" key="1">
    <source>
        <dbReference type="EMBL" id="KYH34067.1"/>
    </source>
</evidence>
<dbReference type="AlphaFoldDB" id="A0A151B341"/>
<keyword evidence="2" id="KW-1185">Reference proteome</keyword>
<dbReference type="Proteomes" id="UP000075531">
    <property type="component" value="Unassembled WGS sequence"/>
</dbReference>
<accession>A0A151B341</accession>
<protein>
    <submittedName>
        <fullName evidence="1">Uncharacterized protein</fullName>
    </submittedName>
</protein>
<sequence>MITLDDEGRFLKLGRGFTIMKKAFSKHDKVLFINSFKNNSFKVVFPSVNRFLNS</sequence>
<comment type="caution">
    <text evidence="1">The sequence shown here is derived from an EMBL/GenBank/DDBJ whole genome shotgun (WGS) entry which is preliminary data.</text>
</comment>
<dbReference type="STRING" id="1121338.CLTEP_20130"/>
<name>A0A151B341_9CLOT</name>